<dbReference type="PANTHER" id="PTHR33545:SF9">
    <property type="entry name" value="UPF0750 MEMBRANE PROTEIN YITE"/>
    <property type="match status" value="1"/>
</dbReference>
<feature type="transmembrane region" description="Helical" evidence="6">
    <location>
        <begin position="159"/>
        <end position="179"/>
    </location>
</feature>
<dbReference type="AlphaFoldDB" id="A0A0K8J2P6"/>
<feature type="transmembrane region" description="Helical" evidence="6">
    <location>
        <begin position="20"/>
        <end position="52"/>
    </location>
</feature>
<proteinExistence type="predicted"/>
<dbReference type="GO" id="GO:0005886">
    <property type="term" value="C:plasma membrane"/>
    <property type="evidence" value="ECO:0007669"/>
    <property type="project" value="UniProtKB-SubCell"/>
</dbReference>
<dbReference type="EMBL" id="LN879430">
    <property type="protein sequence ID" value="CUH91911.1"/>
    <property type="molecule type" value="Genomic_DNA"/>
</dbReference>
<evidence type="ECO:0000256" key="5">
    <source>
        <dbReference type="ARBA" id="ARBA00023136"/>
    </source>
</evidence>
<organism evidence="8 9">
    <name type="scientific">Herbinix luporum</name>
    <dbReference type="NCBI Taxonomy" id="1679721"/>
    <lineage>
        <taxon>Bacteria</taxon>
        <taxon>Bacillati</taxon>
        <taxon>Bacillota</taxon>
        <taxon>Clostridia</taxon>
        <taxon>Lachnospirales</taxon>
        <taxon>Lachnospiraceae</taxon>
        <taxon>Herbinix</taxon>
    </lineage>
</organism>
<dbReference type="OrthoDB" id="3180973at2"/>
<dbReference type="KEGG" id="hsd:SD1D_0358"/>
<dbReference type="InterPro" id="IPR003740">
    <property type="entry name" value="YitT"/>
</dbReference>
<evidence type="ECO:0000256" key="3">
    <source>
        <dbReference type="ARBA" id="ARBA00022692"/>
    </source>
</evidence>
<evidence type="ECO:0000256" key="1">
    <source>
        <dbReference type="ARBA" id="ARBA00004651"/>
    </source>
</evidence>
<dbReference type="RefSeq" id="WP_058257334.1">
    <property type="nucleotide sequence ID" value="NZ_DUPS01000017.1"/>
</dbReference>
<evidence type="ECO:0000259" key="7">
    <source>
        <dbReference type="Pfam" id="PF10035"/>
    </source>
</evidence>
<evidence type="ECO:0000256" key="6">
    <source>
        <dbReference type="SAM" id="Phobius"/>
    </source>
</evidence>
<gene>
    <name evidence="8" type="ORF">SD1D_0358</name>
</gene>
<dbReference type="Proteomes" id="UP000196053">
    <property type="component" value="Chromosome I"/>
</dbReference>
<evidence type="ECO:0000256" key="4">
    <source>
        <dbReference type="ARBA" id="ARBA00022989"/>
    </source>
</evidence>
<dbReference type="InterPro" id="IPR051461">
    <property type="entry name" value="UPF0750_membrane"/>
</dbReference>
<evidence type="ECO:0000256" key="2">
    <source>
        <dbReference type="ARBA" id="ARBA00022475"/>
    </source>
</evidence>
<dbReference type="InterPro" id="IPR015867">
    <property type="entry name" value="N-reg_PII/ATP_PRibTrfase_C"/>
</dbReference>
<keyword evidence="5 6" id="KW-0472">Membrane</keyword>
<evidence type="ECO:0000313" key="9">
    <source>
        <dbReference type="Proteomes" id="UP000196053"/>
    </source>
</evidence>
<dbReference type="Gene3D" id="3.30.70.120">
    <property type="match status" value="1"/>
</dbReference>
<feature type="transmembrane region" description="Helical" evidence="6">
    <location>
        <begin position="64"/>
        <end position="82"/>
    </location>
</feature>
<dbReference type="CDD" id="cd16380">
    <property type="entry name" value="YitT_C"/>
    <property type="match status" value="1"/>
</dbReference>
<evidence type="ECO:0000313" key="8">
    <source>
        <dbReference type="EMBL" id="CUH91911.1"/>
    </source>
</evidence>
<dbReference type="Pfam" id="PF10035">
    <property type="entry name" value="DUF2179"/>
    <property type="match status" value="1"/>
</dbReference>
<dbReference type="InterPro" id="IPR019264">
    <property type="entry name" value="DUF2179"/>
</dbReference>
<reference evidence="9" key="1">
    <citation type="submission" date="2015-09" db="EMBL/GenBank/DDBJ databases">
        <authorList>
            <person name="Wibberg D."/>
        </authorList>
    </citation>
    <scope>NUCLEOTIDE SEQUENCE [LARGE SCALE GENOMIC DNA]</scope>
    <source>
        <strain evidence="9">SD1D</strain>
    </source>
</reference>
<dbReference type="Pfam" id="PF02588">
    <property type="entry name" value="YitT_membrane"/>
    <property type="match status" value="1"/>
</dbReference>
<comment type="subcellular location">
    <subcellularLocation>
        <location evidence="1">Cell membrane</location>
        <topology evidence="1">Multi-pass membrane protein</topology>
    </subcellularLocation>
</comment>
<feature type="transmembrane region" description="Helical" evidence="6">
    <location>
        <begin position="89"/>
        <end position="111"/>
    </location>
</feature>
<dbReference type="PIRSF" id="PIRSF006483">
    <property type="entry name" value="Membrane_protein_YitT"/>
    <property type="match status" value="1"/>
</dbReference>
<dbReference type="PANTHER" id="PTHR33545">
    <property type="entry name" value="UPF0750 MEMBRANE PROTEIN YITT-RELATED"/>
    <property type="match status" value="1"/>
</dbReference>
<accession>A0A0K8J2P6</accession>
<sequence>MGFRKARNSKVDNLRNYMTIVVGSVIMAVAVNLIFEPLGLVTGGLAGLAIVVKELTKFIWEGGLPVWIFTVITNIPLFLVSIKLLGIKAMFSVSLGTITYVLALAVIPIYDFQFNDMLLAAVVGGAITGVGLGMVFSVSASTGGTDLLATLIQRFNRHMSVPTILTIVDGTIIILGALVFGIGNALYAIIAVFITAKVSDGLLEGLKFAKMAYIISDEYDKIAQEIMTSLDRGVTGLSSTGMYSNKERKMLFCVVSKKEIVKITEIAKKIDPNSFVIVNDVREVMGEGFIEYKQ</sequence>
<feature type="domain" description="DUF2179" evidence="7">
    <location>
        <begin position="232"/>
        <end position="286"/>
    </location>
</feature>
<protein>
    <recommendedName>
        <fullName evidence="7">DUF2179 domain-containing protein</fullName>
    </recommendedName>
</protein>
<name>A0A0K8J2P6_9FIRM</name>
<keyword evidence="3 6" id="KW-0812">Transmembrane</keyword>
<keyword evidence="2" id="KW-1003">Cell membrane</keyword>
<feature type="transmembrane region" description="Helical" evidence="6">
    <location>
        <begin position="117"/>
        <end position="138"/>
    </location>
</feature>
<keyword evidence="9" id="KW-1185">Reference proteome</keyword>
<keyword evidence="4 6" id="KW-1133">Transmembrane helix</keyword>